<feature type="domain" description="HpcH/HpaI aldolase/citrate lyase" evidence="6">
    <location>
        <begin position="5"/>
        <end position="207"/>
    </location>
</feature>
<comment type="caution">
    <text evidence="7">The sequence shown here is derived from an EMBL/GenBank/DDBJ whole genome shotgun (WGS) entry which is preliminary data.</text>
</comment>
<evidence type="ECO:0000256" key="5">
    <source>
        <dbReference type="PIRSR" id="PIRSR015582-2"/>
    </source>
</evidence>
<evidence type="ECO:0000259" key="6">
    <source>
        <dbReference type="Pfam" id="PF03328"/>
    </source>
</evidence>
<protein>
    <submittedName>
        <fullName evidence="7">CoA ester lyase</fullName>
    </submittedName>
</protein>
<gene>
    <name evidence="7" type="ORF">Cch02nite_30070</name>
</gene>
<reference evidence="7 8" key="1">
    <citation type="submission" date="2021-01" db="EMBL/GenBank/DDBJ databases">
        <title>Whole genome shotgun sequence of Catellatospora chokoriensis NBRC 107358.</title>
        <authorList>
            <person name="Komaki H."/>
            <person name="Tamura T."/>
        </authorList>
    </citation>
    <scope>NUCLEOTIDE SEQUENCE [LARGE SCALE GENOMIC DNA]</scope>
    <source>
        <strain evidence="7 8">NBRC 107358</strain>
    </source>
</reference>
<dbReference type="InterPro" id="IPR005000">
    <property type="entry name" value="Aldolase/citrate-lyase_domain"/>
</dbReference>
<organism evidence="7 8">
    <name type="scientific">Catellatospora chokoriensis</name>
    <dbReference type="NCBI Taxonomy" id="310353"/>
    <lineage>
        <taxon>Bacteria</taxon>
        <taxon>Bacillati</taxon>
        <taxon>Actinomycetota</taxon>
        <taxon>Actinomycetes</taxon>
        <taxon>Micromonosporales</taxon>
        <taxon>Micromonosporaceae</taxon>
        <taxon>Catellatospora</taxon>
    </lineage>
</organism>
<dbReference type="AlphaFoldDB" id="A0A8J3NRM3"/>
<dbReference type="InterPro" id="IPR040442">
    <property type="entry name" value="Pyrv_kinase-like_dom_sf"/>
</dbReference>
<keyword evidence="2 5" id="KW-0479">Metal-binding</keyword>
<dbReference type="SUPFAM" id="SSF51621">
    <property type="entry name" value="Phosphoenolpyruvate/pyruvate domain"/>
    <property type="match status" value="1"/>
</dbReference>
<evidence type="ECO:0000256" key="4">
    <source>
        <dbReference type="PIRSR" id="PIRSR015582-1"/>
    </source>
</evidence>
<sequence>MLLTWLYVPGDRPDRFAKALASGADAVIVDLEDAVSAGRKVYARDAVAEFLAGPHPVPVQVRINDLTAGESAADLAMLAQVTGVGGVRLPKVESAEQVTAVAAAVDAPLHCLIESAQGVEAAYSIATAHPAVASIGLGEADLRSDLGTGDDTALLWPRGRVVVAARAARLPSPAMSVYANVSDLDGLAASCRAGRGMGFVGRAAIHPRQLPVIVEAFRPGPDEVDRAQALLAALDAAQLRDQGTAVLADGRFADRAMVDAARRTIELAGRFGS</sequence>
<feature type="binding site" evidence="4">
    <location>
        <position position="62"/>
    </location>
    <ligand>
        <name>substrate</name>
    </ligand>
</feature>
<dbReference type="EMBL" id="BONG01000016">
    <property type="protein sequence ID" value="GIF89563.1"/>
    <property type="molecule type" value="Genomic_DNA"/>
</dbReference>
<dbReference type="GO" id="GO:0016829">
    <property type="term" value="F:lyase activity"/>
    <property type="evidence" value="ECO:0007669"/>
    <property type="project" value="UniProtKB-KW"/>
</dbReference>
<dbReference type="InterPro" id="IPR011206">
    <property type="entry name" value="Citrate_lyase_beta/mcl1/mcl2"/>
</dbReference>
<proteinExistence type="predicted"/>
<dbReference type="GO" id="GO:0006107">
    <property type="term" value="P:oxaloacetate metabolic process"/>
    <property type="evidence" value="ECO:0007669"/>
    <property type="project" value="TreeGrafter"/>
</dbReference>
<keyword evidence="7" id="KW-0456">Lyase</keyword>
<dbReference type="Pfam" id="PF03328">
    <property type="entry name" value="HpcH_HpaI"/>
    <property type="match status" value="1"/>
</dbReference>
<feature type="binding site" evidence="4">
    <location>
        <position position="114"/>
    </location>
    <ligand>
        <name>substrate</name>
    </ligand>
</feature>
<dbReference type="PIRSF" id="PIRSF015582">
    <property type="entry name" value="Cit_lyase_B"/>
    <property type="match status" value="1"/>
</dbReference>
<dbReference type="Proteomes" id="UP000619293">
    <property type="component" value="Unassembled WGS sequence"/>
</dbReference>
<dbReference type="PANTHER" id="PTHR32308:SF10">
    <property type="entry name" value="CITRATE LYASE SUBUNIT BETA"/>
    <property type="match status" value="1"/>
</dbReference>
<comment type="cofactor">
    <cofactor evidence="1">
        <name>Mg(2+)</name>
        <dbReference type="ChEBI" id="CHEBI:18420"/>
    </cofactor>
</comment>
<dbReference type="Gene3D" id="3.20.20.60">
    <property type="entry name" value="Phosphoenolpyruvate-binding domains"/>
    <property type="match status" value="1"/>
</dbReference>
<evidence type="ECO:0000256" key="2">
    <source>
        <dbReference type="ARBA" id="ARBA00022723"/>
    </source>
</evidence>
<evidence type="ECO:0000256" key="1">
    <source>
        <dbReference type="ARBA" id="ARBA00001946"/>
    </source>
</evidence>
<name>A0A8J3NRM3_9ACTN</name>
<dbReference type="PANTHER" id="PTHR32308">
    <property type="entry name" value="LYASE BETA SUBUNIT, PUTATIVE (AFU_ORTHOLOGUE AFUA_4G13030)-RELATED"/>
    <property type="match status" value="1"/>
</dbReference>
<accession>A0A8J3NRM3</accession>
<evidence type="ECO:0000256" key="3">
    <source>
        <dbReference type="ARBA" id="ARBA00022842"/>
    </source>
</evidence>
<evidence type="ECO:0000313" key="8">
    <source>
        <dbReference type="Proteomes" id="UP000619293"/>
    </source>
</evidence>
<evidence type="ECO:0000313" key="7">
    <source>
        <dbReference type="EMBL" id="GIF89563.1"/>
    </source>
</evidence>
<dbReference type="RefSeq" id="WP_191839703.1">
    <property type="nucleotide sequence ID" value="NZ_BAAALB010000009.1"/>
</dbReference>
<feature type="binding site" evidence="5">
    <location>
        <position position="114"/>
    </location>
    <ligand>
        <name>Mg(2+)</name>
        <dbReference type="ChEBI" id="CHEBI:18420"/>
    </ligand>
</feature>
<keyword evidence="3 5" id="KW-0460">Magnesium</keyword>
<keyword evidence="8" id="KW-1185">Reference proteome</keyword>
<feature type="binding site" evidence="5">
    <location>
        <position position="141"/>
    </location>
    <ligand>
        <name>Mg(2+)</name>
        <dbReference type="ChEBI" id="CHEBI:18420"/>
    </ligand>
</feature>
<dbReference type="GO" id="GO:0000287">
    <property type="term" value="F:magnesium ion binding"/>
    <property type="evidence" value="ECO:0007669"/>
    <property type="project" value="TreeGrafter"/>
</dbReference>
<dbReference type="InterPro" id="IPR015813">
    <property type="entry name" value="Pyrv/PenolPyrv_kinase-like_dom"/>
</dbReference>